<keyword evidence="2" id="KW-1185">Reference proteome</keyword>
<dbReference type="Proteomes" id="UP001164539">
    <property type="component" value="Chromosome 14"/>
</dbReference>
<organism evidence="1 2">
    <name type="scientific">Melia azedarach</name>
    <name type="common">Chinaberry tree</name>
    <dbReference type="NCBI Taxonomy" id="155640"/>
    <lineage>
        <taxon>Eukaryota</taxon>
        <taxon>Viridiplantae</taxon>
        <taxon>Streptophyta</taxon>
        <taxon>Embryophyta</taxon>
        <taxon>Tracheophyta</taxon>
        <taxon>Spermatophyta</taxon>
        <taxon>Magnoliopsida</taxon>
        <taxon>eudicotyledons</taxon>
        <taxon>Gunneridae</taxon>
        <taxon>Pentapetalae</taxon>
        <taxon>rosids</taxon>
        <taxon>malvids</taxon>
        <taxon>Sapindales</taxon>
        <taxon>Meliaceae</taxon>
        <taxon>Melia</taxon>
    </lineage>
</organism>
<evidence type="ECO:0000313" key="1">
    <source>
        <dbReference type="EMBL" id="KAJ4701309.1"/>
    </source>
</evidence>
<gene>
    <name evidence="1" type="ORF">OWV82_024571</name>
</gene>
<comment type="caution">
    <text evidence="1">The sequence shown here is derived from an EMBL/GenBank/DDBJ whole genome shotgun (WGS) entry which is preliminary data.</text>
</comment>
<dbReference type="EMBL" id="CM051407">
    <property type="protein sequence ID" value="KAJ4701309.1"/>
    <property type="molecule type" value="Genomic_DNA"/>
</dbReference>
<name>A0ACC1WR10_MELAZ</name>
<protein>
    <submittedName>
        <fullName evidence="1">Transcription termination factor like</fullName>
    </submittedName>
</protein>
<reference evidence="1 2" key="1">
    <citation type="journal article" date="2023" name="Science">
        <title>Complex scaffold remodeling in plant triterpene biosynthesis.</title>
        <authorList>
            <person name="De La Pena R."/>
            <person name="Hodgson H."/>
            <person name="Liu J.C."/>
            <person name="Stephenson M.J."/>
            <person name="Martin A.C."/>
            <person name="Owen C."/>
            <person name="Harkess A."/>
            <person name="Leebens-Mack J."/>
            <person name="Jimenez L.E."/>
            <person name="Osbourn A."/>
            <person name="Sattely E.S."/>
        </authorList>
    </citation>
    <scope>NUCLEOTIDE SEQUENCE [LARGE SCALE GENOMIC DNA]</scope>
    <source>
        <strain evidence="2">cv. JPN11</strain>
        <tissue evidence="1">Leaf</tissue>
    </source>
</reference>
<accession>A0ACC1WR10</accession>
<sequence length="350" mass="39601">MNPFICKTLTSVFFKNSPHLCKPPSPHSISLLFFSSSCSISNGPSEEKTKISLADYLINQQQFSSEAASKASSIQSYLKKPGNAEAVLSFLKESGFSHAHIEKVVKREPNVLFTNLDNNIKFKTAMFENFGFPSADIVHILSADPWIFTGRSENELICSILILKSVVGSIANVSRLLKISGWFLRCDLKKTLIPNIEFLNSCRISTSQIAKYIFHFPRLFLHKPENVKHFVKRVDELGFDRKSKMFLQAIRTMSAMTEQNWELKLKAFRSLGYSEDDILSMFRRSPQAFAMSERKIQGVTEMLLSRGDMDISFIVQNPSLFLCSIEGSLKPRLRVYDILKKAGDGVLLAF</sequence>
<evidence type="ECO:0000313" key="2">
    <source>
        <dbReference type="Proteomes" id="UP001164539"/>
    </source>
</evidence>
<proteinExistence type="predicted"/>